<evidence type="ECO:0000313" key="7">
    <source>
        <dbReference type="Proteomes" id="UP000494108"/>
    </source>
</evidence>
<dbReference type="InterPro" id="IPR025166">
    <property type="entry name" value="Integrase_DNA_bind_dom"/>
</dbReference>
<protein>
    <recommendedName>
        <fullName evidence="5">Tyr recombinase domain-containing protein</fullName>
    </recommendedName>
</protein>
<evidence type="ECO:0000256" key="4">
    <source>
        <dbReference type="ARBA" id="ARBA00023172"/>
    </source>
</evidence>
<dbReference type="Gene3D" id="1.10.150.130">
    <property type="match status" value="1"/>
</dbReference>
<dbReference type="AlphaFoldDB" id="A0A6S6ZGL8"/>
<dbReference type="InterPro" id="IPR038488">
    <property type="entry name" value="Integrase_DNA-bd_sf"/>
</dbReference>
<keyword evidence="4" id="KW-0233">DNA recombination</keyword>
<dbReference type="RefSeq" id="WP_175174834.1">
    <property type="nucleotide sequence ID" value="NZ_CADIJX010000003.1"/>
</dbReference>
<accession>A0A6S6ZGL8</accession>
<evidence type="ECO:0000256" key="3">
    <source>
        <dbReference type="ARBA" id="ARBA00023125"/>
    </source>
</evidence>
<dbReference type="InterPro" id="IPR011010">
    <property type="entry name" value="DNA_brk_join_enz"/>
</dbReference>
<name>A0A6S6ZGL8_9BURK</name>
<dbReference type="InterPro" id="IPR010998">
    <property type="entry name" value="Integrase_recombinase_N"/>
</dbReference>
<evidence type="ECO:0000256" key="1">
    <source>
        <dbReference type="ARBA" id="ARBA00008857"/>
    </source>
</evidence>
<proteinExistence type="inferred from homology"/>
<dbReference type="Proteomes" id="UP000494108">
    <property type="component" value="Unassembled WGS sequence"/>
</dbReference>
<dbReference type="PANTHER" id="PTHR30629">
    <property type="entry name" value="PROPHAGE INTEGRASE"/>
    <property type="match status" value="1"/>
</dbReference>
<keyword evidence="3" id="KW-0238">DNA-binding</keyword>
<evidence type="ECO:0000256" key="2">
    <source>
        <dbReference type="ARBA" id="ARBA00022908"/>
    </source>
</evidence>
<dbReference type="EMBL" id="CADIJX010000003">
    <property type="protein sequence ID" value="CAB3646911.1"/>
    <property type="molecule type" value="Genomic_DNA"/>
</dbReference>
<dbReference type="InterPro" id="IPR002104">
    <property type="entry name" value="Integrase_catalytic"/>
</dbReference>
<dbReference type="PROSITE" id="PS51898">
    <property type="entry name" value="TYR_RECOMBINASE"/>
    <property type="match status" value="1"/>
</dbReference>
<keyword evidence="7" id="KW-1185">Reference proteome</keyword>
<dbReference type="CDD" id="cd00801">
    <property type="entry name" value="INT_P4_C"/>
    <property type="match status" value="1"/>
</dbReference>
<dbReference type="Pfam" id="PF22022">
    <property type="entry name" value="Phage_int_M"/>
    <property type="match status" value="1"/>
</dbReference>
<dbReference type="InterPro" id="IPR050808">
    <property type="entry name" value="Phage_Integrase"/>
</dbReference>
<comment type="similarity">
    <text evidence="1">Belongs to the 'phage' integrase family.</text>
</comment>
<feature type="domain" description="Tyr recombinase" evidence="5">
    <location>
        <begin position="207"/>
        <end position="399"/>
    </location>
</feature>
<evidence type="ECO:0000259" key="5">
    <source>
        <dbReference type="PROSITE" id="PS51898"/>
    </source>
</evidence>
<dbReference type="Pfam" id="PF13356">
    <property type="entry name" value="Arm-DNA-bind_3"/>
    <property type="match status" value="1"/>
</dbReference>
<evidence type="ECO:0000313" key="6">
    <source>
        <dbReference type="EMBL" id="CAB3646911.1"/>
    </source>
</evidence>
<reference evidence="6 7" key="1">
    <citation type="submission" date="2020-04" db="EMBL/GenBank/DDBJ databases">
        <authorList>
            <person name="De Canck E."/>
        </authorList>
    </citation>
    <scope>NUCLEOTIDE SEQUENCE [LARGE SCALE GENOMIC DNA]</scope>
    <source>
        <strain evidence="6 7">LMG 3431</strain>
    </source>
</reference>
<dbReference type="InterPro" id="IPR013762">
    <property type="entry name" value="Integrase-like_cat_sf"/>
</dbReference>
<dbReference type="InterPro" id="IPR053876">
    <property type="entry name" value="Phage_int_M"/>
</dbReference>
<keyword evidence="2" id="KW-0229">DNA integration</keyword>
<dbReference type="Gene3D" id="1.10.443.10">
    <property type="entry name" value="Intergrase catalytic core"/>
    <property type="match status" value="1"/>
</dbReference>
<organism evidence="6 7">
    <name type="scientific">Achromobacter pestifer</name>
    <dbReference type="NCBI Taxonomy" id="1353889"/>
    <lineage>
        <taxon>Bacteria</taxon>
        <taxon>Pseudomonadati</taxon>
        <taxon>Pseudomonadota</taxon>
        <taxon>Betaproteobacteria</taxon>
        <taxon>Burkholderiales</taxon>
        <taxon>Alcaligenaceae</taxon>
        <taxon>Achromobacter</taxon>
    </lineage>
</organism>
<dbReference type="GO" id="GO:0015074">
    <property type="term" value="P:DNA integration"/>
    <property type="evidence" value="ECO:0007669"/>
    <property type="project" value="UniProtKB-KW"/>
</dbReference>
<dbReference type="SUPFAM" id="SSF56349">
    <property type="entry name" value="DNA breaking-rejoining enzymes"/>
    <property type="match status" value="1"/>
</dbReference>
<dbReference type="PANTHER" id="PTHR30629:SF2">
    <property type="entry name" value="PROPHAGE INTEGRASE INTS-RELATED"/>
    <property type="match status" value="1"/>
</dbReference>
<sequence>MALTDLAVRQAKAANKKRSLADGEGLFLFIPAKGKKAWHFRYNHAGKPHHISLGTYPALSLRDARIRREEARAQLARGLNPRAERTKKRHAAVVAGEQTFMAVYEQWHGHRKLSLEEGRQTSLGQITRVFKKDVFPVLRHLAMHEVTQAHLLQIIAGVEKRGSLSVAEKLRTWFEQLFRYAKVVVPSMTENPAIDLDAVALPLPPADPNPYLRMPELPEMLQRLRKYRGRLKTQLGVRLLMLTGVRTGELRHATPDQFDLDRRLWLIPVVRLKQRKQLKRKKRQRLVEIPPYIVPLSVQALEIVRHLMADFKPAQVYLLPGERDIKMPVSENTLNTALKRLGYEGLLTGHGIRHTLSTALNELGYPAKWVDAELSHADPDKTSATYNHAEYVEQRRIMMQDWADRLDLFEQNQVEAASTHLTITLQGLPTIPGQAAANPPVVNPAAPTLVVAPAAAGTPAVSPGTQRLSAVTMPEYAMPNPSDLQRERNELLELFEAPHNLRVVDYAKLVGKSRRWISYEIQARNVLALSVGHRGLRIPDWQLDPLKRRLVQSVLTRTNPGIDSWQVYHALTRPHAQLNGASPVEAVMASNLERVTALVCEAVEESLWPALRVA</sequence>
<dbReference type="Pfam" id="PF00589">
    <property type="entry name" value="Phage_integrase"/>
    <property type="match status" value="1"/>
</dbReference>
<gene>
    <name evidence="6" type="ORF">LMG3431_02525</name>
</gene>
<dbReference type="GO" id="GO:0003677">
    <property type="term" value="F:DNA binding"/>
    <property type="evidence" value="ECO:0007669"/>
    <property type="project" value="UniProtKB-KW"/>
</dbReference>
<dbReference type="Gene3D" id="3.30.160.390">
    <property type="entry name" value="Integrase, DNA-binding domain"/>
    <property type="match status" value="1"/>
</dbReference>
<dbReference type="GO" id="GO:0006310">
    <property type="term" value="P:DNA recombination"/>
    <property type="evidence" value="ECO:0007669"/>
    <property type="project" value="UniProtKB-KW"/>
</dbReference>